<proteinExistence type="predicted"/>
<name>A0A915F050_9CEST</name>
<accession>A0A915F050</accession>
<sequence length="153" mass="17860">MADSQSAFKFKKANIPGNQRICHVLPQSKLFMDGRTNKHCYPAAKITIKQVSLYPRGELWYLLKSGFTSPSWFRFKAYFIVKKEVSHILHCKNSLKYPRLRFKDKINGHLLQRQQLVILDSTVMTSQYTLLIFMTYTFSYVGYSDLIEPALQP</sequence>
<evidence type="ECO:0000313" key="2">
    <source>
        <dbReference type="WBParaSite" id="maker-E.canG7_contigs_8253-snap-gene-0.16-mRNA-1"/>
    </source>
</evidence>
<dbReference type="Proteomes" id="UP000887562">
    <property type="component" value="Unplaced"/>
</dbReference>
<dbReference type="WBParaSite" id="maker-E.canG7_contigs_8253-snap-gene-0.16-mRNA-1">
    <property type="protein sequence ID" value="maker-E.canG7_contigs_8253-snap-gene-0.16-mRNA-1"/>
    <property type="gene ID" value="EcG7_02947"/>
</dbReference>
<organism evidence="1 2">
    <name type="scientific">Echinococcus canadensis</name>
    <dbReference type="NCBI Taxonomy" id="519352"/>
    <lineage>
        <taxon>Eukaryota</taxon>
        <taxon>Metazoa</taxon>
        <taxon>Spiralia</taxon>
        <taxon>Lophotrochozoa</taxon>
        <taxon>Platyhelminthes</taxon>
        <taxon>Cestoda</taxon>
        <taxon>Eucestoda</taxon>
        <taxon>Cyclophyllidea</taxon>
        <taxon>Taeniidae</taxon>
        <taxon>Echinococcus</taxon>
        <taxon>Echinococcus canadensis group</taxon>
    </lineage>
</organism>
<keyword evidence="1" id="KW-1185">Reference proteome</keyword>
<evidence type="ECO:0000313" key="1">
    <source>
        <dbReference type="Proteomes" id="UP000887562"/>
    </source>
</evidence>
<dbReference type="AlphaFoldDB" id="A0A915F050"/>
<reference evidence="2" key="1">
    <citation type="submission" date="2022-11" db="UniProtKB">
        <authorList>
            <consortium name="WormBaseParasite"/>
        </authorList>
    </citation>
    <scope>IDENTIFICATION</scope>
</reference>
<protein>
    <submittedName>
        <fullName evidence="2">Uncharacterized protein</fullName>
    </submittedName>
</protein>